<keyword evidence="5 7" id="KW-0687">Ribonucleoprotein</keyword>
<dbReference type="OrthoDB" id="9805969at2"/>
<dbReference type="InterPro" id="IPR047867">
    <property type="entry name" value="Ribosomal_uL22_bac/org-type"/>
</dbReference>
<feature type="region of interest" description="Disordered" evidence="11">
    <location>
        <begin position="1"/>
        <end position="23"/>
    </location>
</feature>
<dbReference type="GO" id="GO:0003735">
    <property type="term" value="F:structural constituent of ribosome"/>
    <property type="evidence" value="ECO:0007669"/>
    <property type="project" value="InterPro"/>
</dbReference>
<dbReference type="CDD" id="cd00336">
    <property type="entry name" value="Ribosomal_L22"/>
    <property type="match status" value="1"/>
</dbReference>
<evidence type="ECO:0000256" key="8">
    <source>
        <dbReference type="RuleBase" id="RU004005"/>
    </source>
</evidence>
<comment type="function">
    <text evidence="7">The globular domain of the protein is located near the polypeptide exit tunnel on the outside of the subunit, while an extended beta-hairpin is found that lines the wall of the exit tunnel in the center of the 70S ribosome.</text>
</comment>
<dbReference type="AlphaFoldDB" id="A0A521EUX7"/>
<evidence type="ECO:0000256" key="5">
    <source>
        <dbReference type="ARBA" id="ARBA00023274"/>
    </source>
</evidence>
<comment type="function">
    <text evidence="7 10">This protein binds specifically to 23S rRNA; its binding is stimulated by other ribosomal proteins, e.g., L4, L17, and L20. It is important during the early stages of 50S assembly. It makes multiple contacts with different domains of the 23S rRNA in the assembled 50S subunit and ribosome.</text>
</comment>
<dbReference type="Gene3D" id="3.90.470.10">
    <property type="entry name" value="Ribosomal protein L22/L17"/>
    <property type="match status" value="1"/>
</dbReference>
<gene>
    <name evidence="7" type="primary">rplV</name>
    <name evidence="12" type="ORF">SAMN06265379_11180</name>
</gene>
<dbReference type="GO" id="GO:0019843">
    <property type="term" value="F:rRNA binding"/>
    <property type="evidence" value="ECO:0007669"/>
    <property type="project" value="UniProtKB-UniRule"/>
</dbReference>
<evidence type="ECO:0000256" key="2">
    <source>
        <dbReference type="ARBA" id="ARBA00022730"/>
    </source>
</evidence>
<keyword evidence="3 7" id="KW-0694">RNA-binding</keyword>
<dbReference type="SUPFAM" id="SSF54843">
    <property type="entry name" value="Ribosomal protein L22"/>
    <property type="match status" value="1"/>
</dbReference>
<comment type="similarity">
    <text evidence="1 7 8">Belongs to the universal ribosomal protein uL22 family.</text>
</comment>
<dbReference type="EMBL" id="FXTB01000011">
    <property type="protein sequence ID" value="SMO87704.1"/>
    <property type="molecule type" value="Genomic_DNA"/>
</dbReference>
<dbReference type="Pfam" id="PF00237">
    <property type="entry name" value="Ribosomal_L22"/>
    <property type="match status" value="1"/>
</dbReference>
<evidence type="ECO:0000313" key="13">
    <source>
        <dbReference type="Proteomes" id="UP000319040"/>
    </source>
</evidence>
<dbReference type="InterPro" id="IPR001063">
    <property type="entry name" value="Ribosomal_uL22"/>
</dbReference>
<evidence type="ECO:0000256" key="3">
    <source>
        <dbReference type="ARBA" id="ARBA00022884"/>
    </source>
</evidence>
<evidence type="ECO:0000256" key="10">
    <source>
        <dbReference type="RuleBase" id="RU004008"/>
    </source>
</evidence>
<dbReference type="Proteomes" id="UP000319040">
    <property type="component" value="Unassembled WGS sequence"/>
</dbReference>
<dbReference type="RefSeq" id="WP_142534526.1">
    <property type="nucleotide sequence ID" value="NZ_FXTB01000011.1"/>
</dbReference>
<keyword evidence="2 7" id="KW-0699">rRNA-binding</keyword>
<dbReference type="PANTHER" id="PTHR13501">
    <property type="entry name" value="CHLOROPLAST 50S RIBOSOMAL PROTEIN L22-RELATED"/>
    <property type="match status" value="1"/>
</dbReference>
<evidence type="ECO:0000256" key="11">
    <source>
        <dbReference type="SAM" id="MobiDB-lite"/>
    </source>
</evidence>
<sequence>MGARKRLRADKTKEAKKQVSFASLSNVPTSPRKMRLVADMIRGKEVNLALDLLKYSSKEASRRVEKLLLSAIANWKEKNEGVRMEDANLVVKSINVDSARILKRLRPAPQGRAHRIKKRSNHVTIYIDSKVNNQEELKVS</sequence>
<dbReference type="InterPro" id="IPR005727">
    <property type="entry name" value="Ribosomal_uL22_bac/chlpt-type"/>
</dbReference>
<dbReference type="NCBIfam" id="TIGR01044">
    <property type="entry name" value="rplV_bact"/>
    <property type="match status" value="1"/>
</dbReference>
<name>A0A521EUX7_SACCC</name>
<reference evidence="12 13" key="1">
    <citation type="submission" date="2017-05" db="EMBL/GenBank/DDBJ databases">
        <authorList>
            <person name="Varghese N."/>
            <person name="Submissions S."/>
        </authorList>
    </citation>
    <scope>NUCLEOTIDE SEQUENCE [LARGE SCALE GENOMIC DNA]</scope>
    <source>
        <strain evidence="12 13">DSM 27040</strain>
    </source>
</reference>
<evidence type="ECO:0000256" key="4">
    <source>
        <dbReference type="ARBA" id="ARBA00022980"/>
    </source>
</evidence>
<protein>
    <recommendedName>
        <fullName evidence="6 7">Large ribosomal subunit protein uL22</fullName>
    </recommendedName>
</protein>
<dbReference type="InterPro" id="IPR036394">
    <property type="entry name" value="Ribosomal_uL22_sf"/>
</dbReference>
<evidence type="ECO:0000256" key="1">
    <source>
        <dbReference type="ARBA" id="ARBA00009451"/>
    </source>
</evidence>
<dbReference type="GO" id="GO:0006412">
    <property type="term" value="P:translation"/>
    <property type="evidence" value="ECO:0007669"/>
    <property type="project" value="UniProtKB-UniRule"/>
</dbReference>
<evidence type="ECO:0000256" key="9">
    <source>
        <dbReference type="RuleBase" id="RU004006"/>
    </source>
</evidence>
<proteinExistence type="inferred from homology"/>
<organism evidence="12 13">
    <name type="scientific">Saccharicrinis carchari</name>
    <dbReference type="NCBI Taxonomy" id="1168039"/>
    <lineage>
        <taxon>Bacteria</taxon>
        <taxon>Pseudomonadati</taxon>
        <taxon>Bacteroidota</taxon>
        <taxon>Bacteroidia</taxon>
        <taxon>Marinilabiliales</taxon>
        <taxon>Marinilabiliaceae</taxon>
        <taxon>Saccharicrinis</taxon>
    </lineage>
</organism>
<comment type="subunit">
    <text evidence="7 9">Part of the 50S ribosomal subunit.</text>
</comment>
<dbReference type="HAMAP" id="MF_01331_B">
    <property type="entry name" value="Ribosomal_uL22_B"/>
    <property type="match status" value="1"/>
</dbReference>
<dbReference type="PANTHER" id="PTHR13501:SF8">
    <property type="entry name" value="LARGE RIBOSOMAL SUBUNIT PROTEIN UL22M"/>
    <property type="match status" value="1"/>
</dbReference>
<keyword evidence="13" id="KW-1185">Reference proteome</keyword>
<dbReference type="GO" id="GO:0022625">
    <property type="term" value="C:cytosolic large ribosomal subunit"/>
    <property type="evidence" value="ECO:0007669"/>
    <property type="project" value="TreeGrafter"/>
</dbReference>
<accession>A0A521EUX7</accession>
<evidence type="ECO:0000256" key="7">
    <source>
        <dbReference type="HAMAP-Rule" id="MF_01331"/>
    </source>
</evidence>
<evidence type="ECO:0000256" key="6">
    <source>
        <dbReference type="ARBA" id="ARBA00035207"/>
    </source>
</evidence>
<keyword evidence="4 7" id="KW-0689">Ribosomal protein</keyword>
<evidence type="ECO:0000313" key="12">
    <source>
        <dbReference type="EMBL" id="SMO87704.1"/>
    </source>
</evidence>